<dbReference type="Gene3D" id="1.10.3360.10">
    <property type="entry name" value="VPA0735-like domain"/>
    <property type="match status" value="1"/>
</dbReference>
<dbReference type="KEGG" id="alam:RT761_00160"/>
<evidence type="ECO:0000259" key="2">
    <source>
        <dbReference type="Pfam" id="PF06742"/>
    </source>
</evidence>
<dbReference type="Pfam" id="PF06863">
    <property type="entry name" value="DUF1254"/>
    <property type="match status" value="1"/>
</dbReference>
<evidence type="ECO:0000259" key="3">
    <source>
        <dbReference type="Pfam" id="PF06863"/>
    </source>
</evidence>
<dbReference type="EMBL" id="CP065383">
    <property type="protein sequence ID" value="QPM66974.1"/>
    <property type="molecule type" value="Genomic_DNA"/>
</dbReference>
<evidence type="ECO:0000313" key="5">
    <source>
        <dbReference type="Proteomes" id="UP000594463"/>
    </source>
</evidence>
<evidence type="ECO:0000256" key="1">
    <source>
        <dbReference type="SAM" id="SignalP"/>
    </source>
</evidence>
<dbReference type="InterPro" id="IPR010679">
    <property type="entry name" value="DUF1254"/>
</dbReference>
<keyword evidence="5" id="KW-1185">Reference proteome</keyword>
<evidence type="ECO:0008006" key="6">
    <source>
        <dbReference type="Google" id="ProtNLM"/>
    </source>
</evidence>
<dbReference type="Gene3D" id="2.60.40.1610">
    <property type="entry name" value="Domain of unknown function DUF1254"/>
    <property type="match status" value="1"/>
</dbReference>
<name>A0A7T1AJB1_ATRLM</name>
<protein>
    <recommendedName>
        <fullName evidence="6">DUF1254 domain-containing protein</fullName>
    </recommendedName>
</protein>
<evidence type="ECO:0000313" key="4">
    <source>
        <dbReference type="EMBL" id="QPM66974.1"/>
    </source>
</evidence>
<dbReference type="PANTHER" id="PTHR36509:SF2">
    <property type="entry name" value="BLL3101 PROTEIN"/>
    <property type="match status" value="1"/>
</dbReference>
<dbReference type="InterPro" id="IPR037050">
    <property type="entry name" value="DUF1254_sf"/>
</dbReference>
<dbReference type="Proteomes" id="UP000594463">
    <property type="component" value="Chromosome"/>
</dbReference>
<dbReference type="RefSeq" id="WP_218112200.1">
    <property type="nucleotide sequence ID" value="NZ_CP065383.1"/>
</dbReference>
<organism evidence="4 5">
    <name type="scientific">Atribacter laminatus</name>
    <dbReference type="NCBI Taxonomy" id="2847778"/>
    <lineage>
        <taxon>Bacteria</taxon>
        <taxon>Pseudomonadati</taxon>
        <taxon>Atribacterota</taxon>
        <taxon>Atribacteria</taxon>
        <taxon>Atribacterales</taxon>
        <taxon>Atribacteraceae</taxon>
        <taxon>Atribacter</taxon>
    </lineage>
</organism>
<feature type="chain" id="PRO_5030907131" description="DUF1254 domain-containing protein" evidence="1">
    <location>
        <begin position="26"/>
        <end position="473"/>
    </location>
</feature>
<dbReference type="Gene3D" id="2.60.120.600">
    <property type="entry name" value="Domain of unknown function DUF1214, C-terminal domain"/>
    <property type="match status" value="1"/>
</dbReference>
<dbReference type="InterPro" id="IPR037049">
    <property type="entry name" value="DUF1214_C_sf"/>
</dbReference>
<sequence length="473" mass="53690">MKNLRVQILLIICLCFLGLSSIVGATESLYDIAYQTYIYAYPMVLTKATQLTQNIPDNQFLHYRDVPSPSNRDVVRPNRDTMYSLAWLNLNEGPILLTVPQTRGHYYLVQLMDMWTDTFASPGSRTTGSEGGQFLIVGPNWNGQLPDATDPKIKEFINDFRLIKSPTNQVWIVCRDEIGNEEDYSDLHAIQDGYRLEQIGNPTDLPAQAELAPREDPRFLALTQMIENSKMIPPQIIAQMDAGTFFETFAELMIDNPPHIQDWPIVALMSQIGIQPGKQFDFHSVEQNVQDTIRQAAQDAQKNIQVQIPFPVVDNWRFMTQHSGSYGTSYLFRAAIAYIGLGANLPEDAVYPVTHIDCNSDVLDGSKNYVVHFEPGQIPPTYSFWSLTVYDSSGYLVENPMKRYNLNSKQNELKLNPDGSLDIYLQSTSPGPEWEPNWLPVPASGRFDLTLRIYWPKRGVLDGTWKLPKVCPR</sequence>
<dbReference type="SUPFAM" id="SSF160935">
    <property type="entry name" value="VPA0735-like"/>
    <property type="match status" value="1"/>
</dbReference>
<proteinExistence type="predicted"/>
<reference evidence="4 5" key="1">
    <citation type="journal article" date="2021" name="Nat. Commun.">
        <title>Isolation of a member of the candidate phylum Atribacteria reveals a unique cell membrane structure.</title>
        <authorList>
            <person name="Taiki K."/>
            <person name="Nobu M.K."/>
            <person name="Kusada H."/>
            <person name="Meng X.-Y."/>
            <person name="Hosoki N."/>
            <person name="Uematsu K."/>
            <person name="Yoshioka H."/>
            <person name="Kamagata Y."/>
            <person name="Tamaki H."/>
        </authorList>
    </citation>
    <scope>NUCLEOTIDE SEQUENCE [LARGE SCALE GENOMIC DNA]</scope>
    <source>
        <strain evidence="4 5">RT761</strain>
    </source>
</reference>
<feature type="domain" description="DUF1254" evidence="3">
    <location>
        <begin position="58"/>
        <end position="197"/>
    </location>
</feature>
<dbReference type="PANTHER" id="PTHR36509">
    <property type="entry name" value="BLL3101 PROTEIN"/>
    <property type="match status" value="1"/>
</dbReference>
<feature type="domain" description="DUF1214" evidence="2">
    <location>
        <begin position="349"/>
        <end position="457"/>
    </location>
</feature>
<dbReference type="InterPro" id="IPR010621">
    <property type="entry name" value="DUF1214"/>
</dbReference>
<gene>
    <name evidence="4" type="ORF">RT761_00160</name>
</gene>
<dbReference type="Pfam" id="PF06742">
    <property type="entry name" value="DUF1214"/>
    <property type="match status" value="1"/>
</dbReference>
<feature type="signal peptide" evidence="1">
    <location>
        <begin position="1"/>
        <end position="25"/>
    </location>
</feature>
<accession>A0A7T1AJB1</accession>
<dbReference type="AlphaFoldDB" id="A0A7T1AJB1"/>
<keyword evidence="1" id="KW-0732">Signal</keyword>